<dbReference type="InterPro" id="IPR037069">
    <property type="entry name" value="AcylCoA_DH/ox_N_sf"/>
</dbReference>
<dbReference type="EMBL" id="CP087164">
    <property type="protein sequence ID" value="UGS36511.1"/>
    <property type="molecule type" value="Genomic_DNA"/>
</dbReference>
<keyword evidence="3 6" id="KW-0285">Flavoprotein</keyword>
<evidence type="ECO:0000256" key="4">
    <source>
        <dbReference type="ARBA" id="ARBA00022827"/>
    </source>
</evidence>
<dbReference type="GO" id="GO:0003995">
    <property type="term" value="F:acyl-CoA dehydrogenase activity"/>
    <property type="evidence" value="ECO:0007669"/>
    <property type="project" value="TreeGrafter"/>
</dbReference>
<comment type="cofactor">
    <cofactor evidence="1 6">
        <name>FAD</name>
        <dbReference type="ChEBI" id="CHEBI:57692"/>
    </cofactor>
</comment>
<dbReference type="InterPro" id="IPR009075">
    <property type="entry name" value="AcylCo_DH/oxidase_C"/>
</dbReference>
<evidence type="ECO:0000256" key="1">
    <source>
        <dbReference type="ARBA" id="ARBA00001974"/>
    </source>
</evidence>
<evidence type="ECO:0000256" key="5">
    <source>
        <dbReference type="ARBA" id="ARBA00023002"/>
    </source>
</evidence>
<keyword evidence="11" id="KW-1185">Reference proteome</keyword>
<evidence type="ECO:0000313" key="10">
    <source>
        <dbReference type="EMBL" id="UGS36511.1"/>
    </source>
</evidence>
<dbReference type="RefSeq" id="WP_259310581.1">
    <property type="nucleotide sequence ID" value="NZ_CP087164.1"/>
</dbReference>
<dbReference type="InterPro" id="IPR006091">
    <property type="entry name" value="Acyl-CoA_Oxase/DH_mid-dom"/>
</dbReference>
<dbReference type="KEGG" id="sbae:DSM104329_02917"/>
<dbReference type="Pfam" id="PF00441">
    <property type="entry name" value="Acyl-CoA_dh_1"/>
    <property type="match status" value="1"/>
</dbReference>
<reference evidence="10" key="1">
    <citation type="journal article" date="2022" name="Int. J. Syst. Evol. Microbiol.">
        <title>Pseudomonas aegrilactucae sp. nov. and Pseudomonas morbosilactucae sp. nov., pathogens causing bacterial rot of lettuce in Japan.</title>
        <authorList>
            <person name="Sawada H."/>
            <person name="Fujikawa T."/>
            <person name="Satou M."/>
        </authorList>
    </citation>
    <scope>NUCLEOTIDE SEQUENCE</scope>
    <source>
        <strain evidence="10">0166_1</strain>
    </source>
</reference>
<dbReference type="PANTHER" id="PTHR43884:SF12">
    <property type="entry name" value="ISOVALERYL-COA DEHYDROGENASE, MITOCHONDRIAL-RELATED"/>
    <property type="match status" value="1"/>
</dbReference>
<dbReference type="SUPFAM" id="SSF56645">
    <property type="entry name" value="Acyl-CoA dehydrogenase NM domain-like"/>
    <property type="match status" value="1"/>
</dbReference>
<dbReference type="Proteomes" id="UP001162834">
    <property type="component" value="Chromosome"/>
</dbReference>
<dbReference type="Gene3D" id="1.10.540.10">
    <property type="entry name" value="Acyl-CoA dehydrogenase/oxidase, N-terminal domain"/>
    <property type="match status" value="1"/>
</dbReference>
<evidence type="ECO:0000256" key="6">
    <source>
        <dbReference type="RuleBase" id="RU362125"/>
    </source>
</evidence>
<dbReference type="InterPro" id="IPR009100">
    <property type="entry name" value="AcylCoA_DH/oxidase_NM_dom_sf"/>
</dbReference>
<dbReference type="Gene3D" id="1.20.140.10">
    <property type="entry name" value="Butyryl-CoA Dehydrogenase, subunit A, domain 3"/>
    <property type="match status" value="1"/>
</dbReference>
<feature type="domain" description="Acyl-CoA dehydrogenase/oxidase C-terminal" evidence="7">
    <location>
        <begin position="227"/>
        <end position="370"/>
    </location>
</feature>
<gene>
    <name evidence="10" type="primary">acrC_2</name>
    <name evidence="10" type="ORF">DSM104329_02917</name>
</gene>
<dbReference type="InterPro" id="IPR036250">
    <property type="entry name" value="AcylCo_DH-like_C"/>
</dbReference>
<dbReference type="InterPro" id="IPR013786">
    <property type="entry name" value="AcylCoA_DH/ox_N"/>
</dbReference>
<dbReference type="GO" id="GO:0050660">
    <property type="term" value="F:flavin adenine dinucleotide binding"/>
    <property type="evidence" value="ECO:0007669"/>
    <property type="project" value="InterPro"/>
</dbReference>
<dbReference type="PIRSF" id="PIRSF016578">
    <property type="entry name" value="HsaA"/>
    <property type="match status" value="1"/>
</dbReference>
<evidence type="ECO:0000256" key="2">
    <source>
        <dbReference type="ARBA" id="ARBA00009347"/>
    </source>
</evidence>
<dbReference type="EC" id="1.3.1.95" evidence="10"/>
<dbReference type="PANTHER" id="PTHR43884">
    <property type="entry name" value="ACYL-COA DEHYDROGENASE"/>
    <property type="match status" value="1"/>
</dbReference>
<dbReference type="Gene3D" id="2.40.110.10">
    <property type="entry name" value="Butyryl-CoA Dehydrogenase, subunit A, domain 2"/>
    <property type="match status" value="1"/>
</dbReference>
<keyword evidence="4 6" id="KW-0274">FAD</keyword>
<evidence type="ECO:0000313" key="11">
    <source>
        <dbReference type="Proteomes" id="UP001162834"/>
    </source>
</evidence>
<dbReference type="SUPFAM" id="SSF47203">
    <property type="entry name" value="Acyl-CoA dehydrogenase C-terminal domain-like"/>
    <property type="match status" value="1"/>
</dbReference>
<keyword evidence="5 6" id="KW-0560">Oxidoreductase</keyword>
<protein>
    <submittedName>
        <fullName evidence="10">Acryloyl-CoA reductase (NADH)</fullName>
        <ecNumber evidence="10">1.3.1.95</ecNumber>
    </submittedName>
</protein>
<evidence type="ECO:0000259" key="8">
    <source>
        <dbReference type="Pfam" id="PF02770"/>
    </source>
</evidence>
<dbReference type="GO" id="GO:0043958">
    <property type="term" value="F:acryloyl-CoA reductase (NADH) activity"/>
    <property type="evidence" value="ECO:0007669"/>
    <property type="project" value="UniProtKB-EC"/>
</dbReference>
<evidence type="ECO:0000256" key="3">
    <source>
        <dbReference type="ARBA" id="ARBA00022630"/>
    </source>
</evidence>
<name>A0A9E7C0L6_9ACTN</name>
<dbReference type="Pfam" id="PF02770">
    <property type="entry name" value="Acyl-CoA_dh_M"/>
    <property type="match status" value="1"/>
</dbReference>
<accession>A0A9E7C0L6</accession>
<feature type="domain" description="Acyl-CoA oxidase/dehydrogenase middle" evidence="8">
    <location>
        <begin position="121"/>
        <end position="215"/>
    </location>
</feature>
<comment type="similarity">
    <text evidence="2 6">Belongs to the acyl-CoA dehydrogenase family.</text>
</comment>
<dbReference type="InterPro" id="IPR046373">
    <property type="entry name" value="Acyl-CoA_Oxase/DH_mid-dom_sf"/>
</dbReference>
<proteinExistence type="inferred from homology"/>
<dbReference type="Pfam" id="PF02771">
    <property type="entry name" value="Acyl-CoA_dh_N"/>
    <property type="match status" value="1"/>
</dbReference>
<evidence type="ECO:0000259" key="7">
    <source>
        <dbReference type="Pfam" id="PF00441"/>
    </source>
</evidence>
<sequence>MSGLDRTHVAPPALDVVRALFVSEFEEGARAADASDEIPPEDLARFHALGLCALTVPPEFGGLGLAPPEVVPYLERAGMGPAWGRMLAHVANGIWRPIVRYGSEEQQSVVARMAAGEALVAFALTERSGGSGRDLHSRARRDGDGWRLSGEKHLITFADRADAFLLTAASDDRRAADSLTSFLLPRGTPGLQVEETQHTMGLAGTGHRTLRFDDMAVEDRHRLGPVGHGLEVAMCFLDYSRVSLSSCMVGTAQRALDEAVAFARERVTFGRPIAERQAIQVHLADMHAEVAAGRALVRQSAEAPTGAASATAKLFCQRMVGRVTDLALRVHGGIGYTTASPIERLYRDARGYWFEEGTAEIQQLVIARDLLGR</sequence>
<dbReference type="FunFam" id="1.20.140.10:FF:000001">
    <property type="entry name" value="Acyl-CoA dehydrogenase"/>
    <property type="match status" value="1"/>
</dbReference>
<feature type="domain" description="Acyl-CoA dehydrogenase/oxidase N-terminal" evidence="9">
    <location>
        <begin position="15"/>
        <end position="117"/>
    </location>
</feature>
<organism evidence="10 11">
    <name type="scientific">Capillimicrobium parvum</name>
    <dbReference type="NCBI Taxonomy" id="2884022"/>
    <lineage>
        <taxon>Bacteria</taxon>
        <taxon>Bacillati</taxon>
        <taxon>Actinomycetota</taxon>
        <taxon>Thermoleophilia</taxon>
        <taxon>Solirubrobacterales</taxon>
        <taxon>Capillimicrobiaceae</taxon>
        <taxon>Capillimicrobium</taxon>
    </lineage>
</organism>
<dbReference type="AlphaFoldDB" id="A0A9E7C0L6"/>
<evidence type="ECO:0000259" key="9">
    <source>
        <dbReference type="Pfam" id="PF02771"/>
    </source>
</evidence>